<protein>
    <submittedName>
        <fullName evidence="8">Protein FAM57Alike [Xiphosphorus maculatus]</fullName>
    </submittedName>
</protein>
<reference evidence="8" key="1">
    <citation type="submission" date="2014-05" db="EMBL/GenBank/DDBJ databases">
        <authorList>
            <person name="Chronopoulou M."/>
        </authorList>
    </citation>
    <scope>NUCLEOTIDE SEQUENCE</scope>
    <source>
        <tissue evidence="8">Whole organism</tissue>
    </source>
</reference>
<dbReference type="InterPro" id="IPR006634">
    <property type="entry name" value="TLC-dom"/>
</dbReference>
<dbReference type="PANTHER" id="PTHR13439">
    <property type="entry name" value="CT120 PROTEIN"/>
    <property type="match status" value="1"/>
</dbReference>
<dbReference type="Pfam" id="PF03798">
    <property type="entry name" value="TRAM_LAG1_CLN8"/>
    <property type="match status" value="1"/>
</dbReference>
<dbReference type="InterPro" id="IPR050846">
    <property type="entry name" value="TLCD"/>
</dbReference>
<evidence type="ECO:0000256" key="3">
    <source>
        <dbReference type="ARBA" id="ARBA00022989"/>
    </source>
</evidence>
<keyword evidence="2 5" id="KW-0812">Transmembrane</keyword>
<evidence type="ECO:0000313" key="8">
    <source>
        <dbReference type="EMBL" id="CDW21798.1"/>
    </source>
</evidence>
<dbReference type="EMBL" id="HACA01004438">
    <property type="protein sequence ID" value="CDW21799.1"/>
    <property type="molecule type" value="Transcribed_RNA"/>
</dbReference>
<feature type="domain" description="TLC" evidence="7">
    <location>
        <begin position="1"/>
        <end position="116"/>
    </location>
</feature>
<dbReference type="PANTHER" id="PTHR13439:SF66">
    <property type="entry name" value="BCDNA.GH12326"/>
    <property type="match status" value="1"/>
</dbReference>
<keyword evidence="4 5" id="KW-0472">Membrane</keyword>
<evidence type="ECO:0000259" key="7">
    <source>
        <dbReference type="PROSITE" id="PS50922"/>
    </source>
</evidence>
<keyword evidence="3 6" id="KW-1133">Transmembrane helix</keyword>
<accession>A0A0K2T711</accession>
<evidence type="ECO:0000256" key="2">
    <source>
        <dbReference type="ARBA" id="ARBA00022692"/>
    </source>
</evidence>
<feature type="transmembrane region" description="Helical" evidence="6">
    <location>
        <begin position="43"/>
        <end position="65"/>
    </location>
</feature>
<dbReference type="GO" id="GO:0005783">
    <property type="term" value="C:endoplasmic reticulum"/>
    <property type="evidence" value="ECO:0007669"/>
    <property type="project" value="TreeGrafter"/>
</dbReference>
<proteinExistence type="predicted"/>
<sequence length="125" mass="14340">MSYRQSLGDCLIALGFCMEASTPFVSLRAILYHLGLKSSILYLVNGLLMNIVFFICRILVFPYMYQLYANQCGLTLSQLIFTGKVPLFCNSSMLLLFLPQLYWFSLMLRGSYKVITRILTPKEKV</sequence>
<evidence type="ECO:0000256" key="6">
    <source>
        <dbReference type="SAM" id="Phobius"/>
    </source>
</evidence>
<organism evidence="8">
    <name type="scientific">Lepeophtheirus salmonis</name>
    <name type="common">Salmon louse</name>
    <name type="synonym">Caligus salmonis</name>
    <dbReference type="NCBI Taxonomy" id="72036"/>
    <lineage>
        <taxon>Eukaryota</taxon>
        <taxon>Metazoa</taxon>
        <taxon>Ecdysozoa</taxon>
        <taxon>Arthropoda</taxon>
        <taxon>Crustacea</taxon>
        <taxon>Multicrustacea</taxon>
        <taxon>Hexanauplia</taxon>
        <taxon>Copepoda</taxon>
        <taxon>Siphonostomatoida</taxon>
        <taxon>Caligidae</taxon>
        <taxon>Lepeophtheirus</taxon>
    </lineage>
</organism>
<dbReference type="GO" id="GO:0016020">
    <property type="term" value="C:membrane"/>
    <property type="evidence" value="ECO:0007669"/>
    <property type="project" value="UniProtKB-SubCell"/>
</dbReference>
<dbReference type="GO" id="GO:0055088">
    <property type="term" value="P:lipid homeostasis"/>
    <property type="evidence" value="ECO:0007669"/>
    <property type="project" value="TreeGrafter"/>
</dbReference>
<dbReference type="AlphaFoldDB" id="A0A0K2T711"/>
<evidence type="ECO:0000256" key="4">
    <source>
        <dbReference type="ARBA" id="ARBA00023136"/>
    </source>
</evidence>
<dbReference type="OrthoDB" id="10266980at2759"/>
<feature type="transmembrane region" description="Helical" evidence="6">
    <location>
        <begin position="85"/>
        <end position="104"/>
    </location>
</feature>
<comment type="subcellular location">
    <subcellularLocation>
        <location evidence="1">Membrane</location>
        <topology evidence="1">Multi-pass membrane protein</topology>
    </subcellularLocation>
</comment>
<evidence type="ECO:0000256" key="5">
    <source>
        <dbReference type="PROSITE-ProRule" id="PRU00205"/>
    </source>
</evidence>
<feature type="transmembrane region" description="Helical" evidence="6">
    <location>
        <begin position="12"/>
        <end position="31"/>
    </location>
</feature>
<name>A0A0K2T711_LEPSM</name>
<dbReference type="PROSITE" id="PS50922">
    <property type="entry name" value="TLC"/>
    <property type="match status" value="1"/>
</dbReference>
<dbReference type="EMBL" id="HACA01004437">
    <property type="protein sequence ID" value="CDW21798.1"/>
    <property type="molecule type" value="Transcribed_RNA"/>
</dbReference>
<evidence type="ECO:0000256" key="1">
    <source>
        <dbReference type="ARBA" id="ARBA00004141"/>
    </source>
</evidence>